<evidence type="ECO:0000256" key="6">
    <source>
        <dbReference type="ARBA" id="ARBA00023049"/>
    </source>
</evidence>
<evidence type="ECO:0000313" key="9">
    <source>
        <dbReference type="Proteomes" id="UP000246145"/>
    </source>
</evidence>
<evidence type="ECO:0000313" key="8">
    <source>
        <dbReference type="EMBL" id="PVY67838.1"/>
    </source>
</evidence>
<dbReference type="Proteomes" id="UP000246145">
    <property type="component" value="Unassembled WGS sequence"/>
</dbReference>
<evidence type="ECO:0000256" key="5">
    <source>
        <dbReference type="ARBA" id="ARBA00022833"/>
    </source>
</evidence>
<evidence type="ECO:0000259" key="7">
    <source>
        <dbReference type="Pfam" id="PF01435"/>
    </source>
</evidence>
<comment type="cofactor">
    <cofactor evidence="1">
        <name>Zn(2+)</name>
        <dbReference type="ChEBI" id="CHEBI:29105"/>
    </cofactor>
</comment>
<dbReference type="PANTHER" id="PTHR22726">
    <property type="entry name" value="METALLOENDOPEPTIDASE OMA1"/>
    <property type="match status" value="1"/>
</dbReference>
<comment type="caution">
    <text evidence="8">The sequence shown here is derived from an EMBL/GenBank/DDBJ whole genome shotgun (WGS) entry which is preliminary data.</text>
</comment>
<dbReference type="Gene3D" id="3.30.2010.10">
    <property type="entry name" value="Metalloproteases ('zincins'), catalytic domain"/>
    <property type="match status" value="1"/>
</dbReference>
<protein>
    <submittedName>
        <fullName evidence="8">Peptidase M48-like protein</fullName>
    </submittedName>
</protein>
<dbReference type="EMBL" id="QEKO01000001">
    <property type="protein sequence ID" value="PVY67838.1"/>
    <property type="molecule type" value="Genomic_DNA"/>
</dbReference>
<organism evidence="8 9">
    <name type="scientific">Pusillimonas noertemannii</name>
    <dbReference type="NCBI Taxonomy" id="305977"/>
    <lineage>
        <taxon>Bacteria</taxon>
        <taxon>Pseudomonadati</taxon>
        <taxon>Pseudomonadota</taxon>
        <taxon>Betaproteobacteria</taxon>
        <taxon>Burkholderiales</taxon>
        <taxon>Alcaligenaceae</taxon>
        <taxon>Pusillimonas</taxon>
    </lineage>
</organism>
<dbReference type="InterPro" id="IPR001915">
    <property type="entry name" value="Peptidase_M48"/>
</dbReference>
<dbReference type="GO" id="GO:0051603">
    <property type="term" value="P:proteolysis involved in protein catabolic process"/>
    <property type="evidence" value="ECO:0007669"/>
    <property type="project" value="TreeGrafter"/>
</dbReference>
<reference evidence="8 9" key="1">
    <citation type="submission" date="2018-04" db="EMBL/GenBank/DDBJ databases">
        <title>Genomic Encyclopedia of Type Strains, Phase IV (KMG-IV): sequencing the most valuable type-strain genomes for metagenomic binning, comparative biology and taxonomic classification.</title>
        <authorList>
            <person name="Goeker M."/>
        </authorList>
    </citation>
    <scope>NUCLEOTIDE SEQUENCE [LARGE SCALE GENOMIC DNA]</scope>
    <source>
        <strain evidence="8 9">DSM 10065</strain>
    </source>
</reference>
<gene>
    <name evidence="8" type="ORF">C7440_0221</name>
</gene>
<dbReference type="InterPro" id="IPR051156">
    <property type="entry name" value="Mito/Outer_Membr_Metalloprot"/>
</dbReference>
<evidence type="ECO:0000256" key="4">
    <source>
        <dbReference type="ARBA" id="ARBA00022801"/>
    </source>
</evidence>
<dbReference type="RefSeq" id="WP_116517144.1">
    <property type="nucleotide sequence ID" value="NZ_JACCEX010000001.1"/>
</dbReference>
<keyword evidence="3" id="KW-0479">Metal-binding</keyword>
<dbReference type="STRING" id="1231391.GCA_000308195_01403"/>
<proteinExistence type="predicted"/>
<dbReference type="GO" id="GO:0046872">
    <property type="term" value="F:metal ion binding"/>
    <property type="evidence" value="ECO:0007669"/>
    <property type="project" value="UniProtKB-KW"/>
</dbReference>
<dbReference type="GO" id="GO:0016020">
    <property type="term" value="C:membrane"/>
    <property type="evidence" value="ECO:0007669"/>
    <property type="project" value="TreeGrafter"/>
</dbReference>
<evidence type="ECO:0000256" key="3">
    <source>
        <dbReference type="ARBA" id="ARBA00022723"/>
    </source>
</evidence>
<dbReference type="OrthoDB" id="9810445at2"/>
<keyword evidence="2" id="KW-0645">Protease</keyword>
<feature type="domain" description="Peptidase M48" evidence="7">
    <location>
        <begin position="78"/>
        <end position="307"/>
    </location>
</feature>
<dbReference type="AlphaFoldDB" id="A0A2U1CPL7"/>
<evidence type="ECO:0000256" key="2">
    <source>
        <dbReference type="ARBA" id="ARBA00022670"/>
    </source>
</evidence>
<name>A0A2U1CPL7_9BURK</name>
<keyword evidence="5" id="KW-0862">Zinc</keyword>
<accession>A0A2U1CPL7</accession>
<dbReference type="GO" id="GO:0004222">
    <property type="term" value="F:metalloendopeptidase activity"/>
    <property type="evidence" value="ECO:0007669"/>
    <property type="project" value="InterPro"/>
</dbReference>
<sequence>MHRLLFACAAAILLSGCETLGTTPRWMPMALNNDTPYLQQLTPEKAKAPSDDGDVQEDVRKMQSLGLGLVYHPELEQLLNDELQRIKDASGFAQVPGRVFILASPTMNALTTDEGNIYVPIGMLMDIQSMDEVDALLAHEFAHTVLSHTDTDMLKEIQKKGTAAYAMVNRLGMDAGNADSVARRIRNGVALYMATEKVISPTWSRTQETDADKLGVDFLVQAGRNVNGMTALLGRLDQWDKINAKLRENDKPKQSMLVAAASSQFAQNEWQALFIQALDPVGRQIEDGIAQAGHTHLGPEERLNDVNEYVRVHYRKAARPAVDSKTWRKVAHSQKSKRLAQSVAQSHTAFRSVSQGKSSAASNALAKARHRDVNGQTFYQLALATVAEDRGRSKEVLALADASAANAYPSYRLQVMAQQAKARQAGGKADSAELKALYEQFDVYGRPAEFYYDLIRLADTTDNVGLKVELAVRCQAAYFGDANACSSGQKQAEAKQETGLVDGLLGIFGK</sequence>
<dbReference type="PROSITE" id="PS51257">
    <property type="entry name" value="PROKAR_LIPOPROTEIN"/>
    <property type="match status" value="1"/>
</dbReference>
<evidence type="ECO:0000256" key="1">
    <source>
        <dbReference type="ARBA" id="ARBA00001947"/>
    </source>
</evidence>
<dbReference type="CDD" id="cd07324">
    <property type="entry name" value="M48C_Oma1-like"/>
    <property type="match status" value="1"/>
</dbReference>
<keyword evidence="6" id="KW-0482">Metalloprotease</keyword>
<dbReference type="Pfam" id="PF01435">
    <property type="entry name" value="Peptidase_M48"/>
    <property type="match status" value="1"/>
</dbReference>
<dbReference type="PANTHER" id="PTHR22726:SF1">
    <property type="entry name" value="METALLOENDOPEPTIDASE OMA1, MITOCHONDRIAL"/>
    <property type="match status" value="1"/>
</dbReference>
<keyword evidence="4" id="KW-0378">Hydrolase</keyword>
<keyword evidence="9" id="KW-1185">Reference proteome</keyword>